<protein>
    <recommendedName>
        <fullName evidence="2">UPF0125 protein DPBNPPHM_03940</fullName>
    </recommendedName>
</protein>
<dbReference type="OrthoDB" id="9796575at2"/>
<evidence type="ECO:0000256" key="1">
    <source>
        <dbReference type="ARBA" id="ARBA00010645"/>
    </source>
</evidence>
<name>A0A5S9PB05_9GAMM</name>
<keyword evidence="6" id="KW-1185">Reference proteome</keyword>
<dbReference type="EMBL" id="CACSII010000009">
    <property type="protein sequence ID" value="CAA0101722.1"/>
    <property type="molecule type" value="Genomic_DNA"/>
</dbReference>
<dbReference type="Proteomes" id="UP000434580">
    <property type="component" value="Unassembled WGS sequence"/>
</dbReference>
<gene>
    <name evidence="3" type="primary">rnfH</name>
    <name evidence="3" type="ORF">DPBNPPHM_03940</name>
    <name evidence="4" type="ORF">OPDIPICF_04477</name>
</gene>
<accession>A0A5S9PB05</accession>
<dbReference type="Pfam" id="PF03658">
    <property type="entry name" value="Ub-RnfH"/>
    <property type="match status" value="1"/>
</dbReference>
<dbReference type="InterPro" id="IPR005346">
    <property type="entry name" value="RnfH"/>
</dbReference>
<proteinExistence type="inferred from homology"/>
<dbReference type="Proteomes" id="UP000441399">
    <property type="component" value="Unassembled WGS sequence"/>
</dbReference>
<evidence type="ECO:0000256" key="2">
    <source>
        <dbReference type="HAMAP-Rule" id="MF_00460"/>
    </source>
</evidence>
<evidence type="ECO:0000313" key="4">
    <source>
        <dbReference type="EMBL" id="CAA0102504.1"/>
    </source>
</evidence>
<dbReference type="PANTHER" id="PTHR37483">
    <property type="entry name" value="UPF0125 PROTEIN RATB"/>
    <property type="match status" value="1"/>
</dbReference>
<reference evidence="5 6" key="1">
    <citation type="submission" date="2019-11" db="EMBL/GenBank/DDBJ databases">
        <authorList>
            <person name="Holert J."/>
        </authorList>
    </citation>
    <scope>NUCLEOTIDE SEQUENCE [LARGE SCALE GENOMIC DNA]</scope>
    <source>
        <strain evidence="3">BC5_2</strain>
        <strain evidence="4">SB11_3</strain>
    </source>
</reference>
<evidence type="ECO:0000313" key="5">
    <source>
        <dbReference type="Proteomes" id="UP000434580"/>
    </source>
</evidence>
<sequence>MIKIEIAYALPEVQKIVEVDVEEGTVALDAAMQSDITKFFPDLDVENSKMGIFGKAIKPKTQVLVDGDRIEIYRGLISDPKASRKARADKAKAKKTDK</sequence>
<dbReference type="HAMAP" id="MF_00460">
    <property type="entry name" value="UPF0125_RnfH"/>
    <property type="match status" value="1"/>
</dbReference>
<organism evidence="3 5">
    <name type="scientific">BD1-7 clade bacterium</name>
    <dbReference type="NCBI Taxonomy" id="2029982"/>
    <lineage>
        <taxon>Bacteria</taxon>
        <taxon>Pseudomonadati</taxon>
        <taxon>Pseudomonadota</taxon>
        <taxon>Gammaproteobacteria</taxon>
        <taxon>Cellvibrionales</taxon>
        <taxon>Spongiibacteraceae</taxon>
        <taxon>BD1-7 clade</taxon>
    </lineage>
</organism>
<dbReference type="PANTHER" id="PTHR37483:SF1">
    <property type="entry name" value="UPF0125 PROTEIN RATB"/>
    <property type="match status" value="1"/>
</dbReference>
<dbReference type="EMBL" id="CACSIO010000008">
    <property type="protein sequence ID" value="CAA0102504.1"/>
    <property type="molecule type" value="Genomic_DNA"/>
</dbReference>
<comment type="similarity">
    <text evidence="1 2">Belongs to the UPF0125 (RnfH) family.</text>
</comment>
<dbReference type="NCBIfam" id="NF002490">
    <property type="entry name" value="PRK01777.1"/>
    <property type="match status" value="1"/>
</dbReference>
<dbReference type="Gene3D" id="3.10.20.280">
    <property type="entry name" value="RnfH-like"/>
    <property type="match status" value="1"/>
</dbReference>
<dbReference type="InterPro" id="IPR037021">
    <property type="entry name" value="RnfH_sf"/>
</dbReference>
<evidence type="ECO:0000313" key="6">
    <source>
        <dbReference type="Proteomes" id="UP000441399"/>
    </source>
</evidence>
<dbReference type="SUPFAM" id="SSF54285">
    <property type="entry name" value="MoaD/ThiS"/>
    <property type="match status" value="1"/>
</dbReference>
<evidence type="ECO:0000313" key="3">
    <source>
        <dbReference type="EMBL" id="CAA0101722.1"/>
    </source>
</evidence>
<dbReference type="AlphaFoldDB" id="A0A5S9PB05"/>
<dbReference type="InterPro" id="IPR016155">
    <property type="entry name" value="Mopterin_synth/thiamin_S_b"/>
</dbReference>